<evidence type="ECO:0000313" key="2">
    <source>
        <dbReference type="EMBL" id="GFY24778.1"/>
    </source>
</evidence>
<dbReference type="EMBL" id="BMAU01021370">
    <property type="protein sequence ID" value="GFY24778.1"/>
    <property type="molecule type" value="Genomic_DNA"/>
</dbReference>
<protein>
    <submittedName>
        <fullName evidence="2">Uncharacterized protein</fullName>
    </submittedName>
</protein>
<gene>
    <name evidence="2" type="ORF">TNCV_2689691</name>
</gene>
<comment type="caution">
    <text evidence="2">The sequence shown here is derived from an EMBL/GenBank/DDBJ whole genome shotgun (WGS) entry which is preliminary data.</text>
</comment>
<sequence>MVNLARNLQCHVPKQAWYLFIDPLKGRKAESTLPSPSRGSLVVKVTDSWPVCHEFKPCTTEDPPFSGGRCTLNLSRLKRPPLVEVWKLGEKVPAQVSSSSLDHASKLRDPSPKALE</sequence>
<feature type="region of interest" description="Disordered" evidence="1">
    <location>
        <begin position="93"/>
        <end position="116"/>
    </location>
</feature>
<keyword evidence="3" id="KW-1185">Reference proteome</keyword>
<evidence type="ECO:0000313" key="3">
    <source>
        <dbReference type="Proteomes" id="UP000887159"/>
    </source>
</evidence>
<organism evidence="2 3">
    <name type="scientific">Trichonephila clavipes</name>
    <name type="common">Golden silk orbweaver</name>
    <name type="synonym">Nephila clavipes</name>
    <dbReference type="NCBI Taxonomy" id="2585209"/>
    <lineage>
        <taxon>Eukaryota</taxon>
        <taxon>Metazoa</taxon>
        <taxon>Ecdysozoa</taxon>
        <taxon>Arthropoda</taxon>
        <taxon>Chelicerata</taxon>
        <taxon>Arachnida</taxon>
        <taxon>Araneae</taxon>
        <taxon>Araneomorphae</taxon>
        <taxon>Entelegynae</taxon>
        <taxon>Araneoidea</taxon>
        <taxon>Nephilidae</taxon>
        <taxon>Trichonephila</taxon>
    </lineage>
</organism>
<name>A0A8X6VYG5_TRICX</name>
<accession>A0A8X6VYG5</accession>
<dbReference type="AlphaFoldDB" id="A0A8X6VYG5"/>
<proteinExistence type="predicted"/>
<reference evidence="2" key="1">
    <citation type="submission" date="2020-08" db="EMBL/GenBank/DDBJ databases">
        <title>Multicomponent nature underlies the extraordinary mechanical properties of spider dragline silk.</title>
        <authorList>
            <person name="Kono N."/>
            <person name="Nakamura H."/>
            <person name="Mori M."/>
            <person name="Yoshida Y."/>
            <person name="Ohtoshi R."/>
            <person name="Malay A.D."/>
            <person name="Moran D.A.P."/>
            <person name="Tomita M."/>
            <person name="Numata K."/>
            <person name="Arakawa K."/>
        </authorList>
    </citation>
    <scope>NUCLEOTIDE SEQUENCE</scope>
</reference>
<feature type="compositionally biased region" description="Basic and acidic residues" evidence="1">
    <location>
        <begin position="103"/>
        <end position="116"/>
    </location>
</feature>
<evidence type="ECO:0000256" key="1">
    <source>
        <dbReference type="SAM" id="MobiDB-lite"/>
    </source>
</evidence>
<dbReference type="Proteomes" id="UP000887159">
    <property type="component" value="Unassembled WGS sequence"/>
</dbReference>